<dbReference type="Proteomes" id="UP001266995">
    <property type="component" value="Unassembled WGS sequence"/>
</dbReference>
<organism evidence="1 2">
    <name type="scientific">Bacteroides cellulosilyticus</name>
    <dbReference type="NCBI Taxonomy" id="246787"/>
    <lineage>
        <taxon>Bacteria</taxon>
        <taxon>Pseudomonadati</taxon>
        <taxon>Bacteroidota</taxon>
        <taxon>Bacteroidia</taxon>
        <taxon>Bacteroidales</taxon>
        <taxon>Bacteroidaceae</taxon>
        <taxon>Bacteroides</taxon>
    </lineage>
</organism>
<dbReference type="Gene3D" id="3.90.550.10">
    <property type="entry name" value="Spore Coat Polysaccharide Biosynthesis Protein SpsA, Chain A"/>
    <property type="match status" value="1"/>
</dbReference>
<dbReference type="EMBL" id="JAVSNH010000001">
    <property type="protein sequence ID" value="MDT4513059.1"/>
    <property type="molecule type" value="Genomic_DNA"/>
</dbReference>
<name>A0AAW8VLF3_9BACE</name>
<accession>A0AAW8VLF3</accession>
<proteinExistence type="predicted"/>
<evidence type="ECO:0000313" key="1">
    <source>
        <dbReference type="EMBL" id="MDT4513059.1"/>
    </source>
</evidence>
<comment type="caution">
    <text evidence="1">The sequence shown here is derived from an EMBL/GenBank/DDBJ whole genome shotgun (WGS) entry which is preliminary data.</text>
</comment>
<dbReference type="SUPFAM" id="SSF53448">
    <property type="entry name" value="Nucleotide-diphospho-sugar transferases"/>
    <property type="match status" value="1"/>
</dbReference>
<protein>
    <recommendedName>
        <fullName evidence="3">Glycosyltransferase family 2 protein</fullName>
    </recommendedName>
</protein>
<dbReference type="InterPro" id="IPR029044">
    <property type="entry name" value="Nucleotide-diphossugar_trans"/>
</dbReference>
<evidence type="ECO:0000313" key="2">
    <source>
        <dbReference type="Proteomes" id="UP001266995"/>
    </source>
</evidence>
<evidence type="ECO:0008006" key="3">
    <source>
        <dbReference type="Google" id="ProtNLM"/>
    </source>
</evidence>
<sequence>MLDNSGLFDEQLGALQDYDLWLRISEFGKVLVIPKEMVNYYNYTTGKQVSAITDRYVDAIAYINKKYSRRINNLSPEEKVIKESCDYYLLANKAMRNNNKKLSRSYFIKALRVRFRLKYLIYYVFTFTSYRTLLKFRRYI</sequence>
<gene>
    <name evidence="1" type="ORF">RO785_18985</name>
</gene>
<dbReference type="RefSeq" id="WP_313753399.1">
    <property type="nucleotide sequence ID" value="NZ_JAVSNH010000001.1"/>
</dbReference>
<dbReference type="AlphaFoldDB" id="A0AAW8VLF3"/>
<reference evidence="1" key="1">
    <citation type="submission" date="2023-08" db="EMBL/GenBank/DDBJ databases">
        <title>Reintroducing virulent viruses to syntetic microbiomes.</title>
        <authorList>
            <person name="Wilde J."/>
            <person name="Boyes R."/>
            <person name="Robinson A.V."/>
            <person name="Daisley B.A."/>
            <person name="Allen-Vercoe E."/>
        </authorList>
    </citation>
    <scope>NUCLEOTIDE SEQUENCE</scope>
    <source>
        <strain evidence="1">225I_12FAA</strain>
    </source>
</reference>